<evidence type="ECO:0008006" key="4">
    <source>
        <dbReference type="Google" id="ProtNLM"/>
    </source>
</evidence>
<organism evidence="2 3">
    <name type="scientific">Pyrodictium occultum</name>
    <dbReference type="NCBI Taxonomy" id="2309"/>
    <lineage>
        <taxon>Archaea</taxon>
        <taxon>Thermoproteota</taxon>
        <taxon>Thermoprotei</taxon>
        <taxon>Desulfurococcales</taxon>
        <taxon>Pyrodictiaceae</taxon>
        <taxon>Pyrodictium</taxon>
    </lineage>
</organism>
<evidence type="ECO:0000313" key="2">
    <source>
        <dbReference type="EMBL" id="KSW11589.1"/>
    </source>
</evidence>
<dbReference type="EMBL" id="LNTB01000001">
    <property type="protein sequence ID" value="KSW11589.1"/>
    <property type="molecule type" value="Genomic_DNA"/>
</dbReference>
<comment type="caution">
    <text evidence="2">The sequence shown here is derived from an EMBL/GenBank/DDBJ whole genome shotgun (WGS) entry which is preliminary data.</text>
</comment>
<keyword evidence="1" id="KW-1133">Transmembrane helix</keyword>
<gene>
    <name evidence="2" type="ORF">CF15_01785</name>
</gene>
<sequence length="391" mass="42415">MGVSHLVTSALLLLVSVISIAFIYIYAVHVAEGPSGSPANARHAVYSAIRIEVAGGGPGYIVVYARSLGEPTSITHIYIYDDGGRLLGVYRPAKPVRVEPGRPAAVAIPLILVPGLRGYTGGLRVVVSTSSGTLGVGYVDTSAARSPITVIGLLAGEDVSCDLGNLSVDPGQMHWFYMDLATGRYDFRYTTSSGVAGASGYTKVFIDSSVLDLYSMRDSWEERHKLGPAVLFINPYRAGEEYNVTVIDINGNKHVFTLPKLVDDPDKVVIDALLLWEDLWKPVDGGNLDNYIDHVVRVTIFANSTVRIEPIRASGCYLHMFLYSPRGLPSIDSVPDLIREYMENNYRLPAGAGAVYVKAHGAWLPPAGTGHLWDPVKGEWVATWPPVFVVR</sequence>
<name>A0A0V8RU55_PYROC</name>
<evidence type="ECO:0000313" key="3">
    <source>
        <dbReference type="Proteomes" id="UP000053352"/>
    </source>
</evidence>
<dbReference type="AlphaFoldDB" id="A0A0V8RU55"/>
<evidence type="ECO:0000256" key="1">
    <source>
        <dbReference type="SAM" id="Phobius"/>
    </source>
</evidence>
<keyword evidence="1" id="KW-0472">Membrane</keyword>
<dbReference type="STRING" id="2309.CF15_01785"/>
<protein>
    <recommendedName>
        <fullName evidence="4">DUF2341 domain-containing protein</fullName>
    </recommendedName>
</protein>
<reference evidence="2 3" key="1">
    <citation type="submission" date="2015-11" db="EMBL/GenBank/DDBJ databases">
        <title>Genome sequence of Pyrodictium occultum PL-19, a marine hyperthermophilic archaeon isolated from Volcano, Italy.</title>
        <authorList>
            <person name="Utturkar S."/>
            <person name="Huber H."/>
            <person name="Leptihn S."/>
            <person name="Brown S."/>
            <person name="Stetter K.O."/>
            <person name="Podar M."/>
        </authorList>
    </citation>
    <scope>NUCLEOTIDE SEQUENCE [LARGE SCALE GENOMIC DNA]</scope>
    <source>
        <strain evidence="2 3">PL-19</strain>
    </source>
</reference>
<feature type="transmembrane region" description="Helical" evidence="1">
    <location>
        <begin position="6"/>
        <end position="27"/>
    </location>
</feature>
<keyword evidence="3" id="KW-1185">Reference proteome</keyword>
<keyword evidence="1" id="KW-0812">Transmembrane</keyword>
<dbReference type="Proteomes" id="UP000053352">
    <property type="component" value="Unassembled WGS sequence"/>
</dbReference>
<accession>A0A0V8RU55</accession>
<proteinExistence type="predicted"/>